<dbReference type="FunFam" id="3.40.50.2300:FF:000018">
    <property type="entry name" value="DNA-binding transcriptional regulator NtrC"/>
    <property type="match status" value="1"/>
</dbReference>
<evidence type="ECO:0000313" key="10">
    <source>
        <dbReference type="EMBL" id="HDD45140.1"/>
    </source>
</evidence>
<accession>A0A7C0U3U4</accession>
<dbReference type="Pfam" id="PF00072">
    <property type="entry name" value="Response_reg"/>
    <property type="match status" value="1"/>
</dbReference>
<evidence type="ECO:0000256" key="4">
    <source>
        <dbReference type="ARBA" id="ARBA00023012"/>
    </source>
</evidence>
<dbReference type="SUPFAM" id="SSF55874">
    <property type="entry name" value="ATPase domain of HSP90 chaperone/DNA topoisomerase II/histidine kinase"/>
    <property type="match status" value="1"/>
</dbReference>
<dbReference type="AlphaFoldDB" id="A0A7C0U3U4"/>
<dbReference type="SMART" id="SM00388">
    <property type="entry name" value="HisKA"/>
    <property type="match status" value="1"/>
</dbReference>
<gene>
    <name evidence="10" type="ORF">ENG63_09830</name>
</gene>
<dbReference type="Pfam" id="PF02518">
    <property type="entry name" value="HATPase_c"/>
    <property type="match status" value="1"/>
</dbReference>
<proteinExistence type="predicted"/>
<dbReference type="SUPFAM" id="SSF47384">
    <property type="entry name" value="Homodimeric domain of signal transducing histidine kinase"/>
    <property type="match status" value="1"/>
</dbReference>
<evidence type="ECO:0000259" key="9">
    <source>
        <dbReference type="PROSITE" id="PS50110"/>
    </source>
</evidence>
<dbReference type="SMART" id="SM00448">
    <property type="entry name" value="REC"/>
    <property type="match status" value="1"/>
</dbReference>
<evidence type="ECO:0000256" key="6">
    <source>
        <dbReference type="ARBA" id="ARBA00023163"/>
    </source>
</evidence>
<dbReference type="InterPro" id="IPR004358">
    <property type="entry name" value="Sig_transdc_His_kin-like_C"/>
</dbReference>
<organism evidence="10">
    <name type="scientific">Desulfofervidus auxilii</name>
    <dbReference type="NCBI Taxonomy" id="1621989"/>
    <lineage>
        <taxon>Bacteria</taxon>
        <taxon>Pseudomonadati</taxon>
        <taxon>Thermodesulfobacteriota</taxon>
        <taxon>Candidatus Desulfofervidia</taxon>
        <taxon>Candidatus Desulfofervidales</taxon>
        <taxon>Candidatus Desulfofervidaceae</taxon>
        <taxon>Candidatus Desulfofervidus</taxon>
    </lineage>
</organism>
<dbReference type="Gene3D" id="3.30.565.10">
    <property type="entry name" value="Histidine kinase-like ATPase, C-terminal domain"/>
    <property type="match status" value="1"/>
</dbReference>
<name>A0A7C0U3U4_DESA2</name>
<dbReference type="InterPro" id="IPR036890">
    <property type="entry name" value="HATPase_C_sf"/>
</dbReference>
<dbReference type="Pfam" id="PF00512">
    <property type="entry name" value="HisKA"/>
    <property type="match status" value="1"/>
</dbReference>
<keyword evidence="5" id="KW-0805">Transcription regulation</keyword>
<comment type="caution">
    <text evidence="10">The sequence shown here is derived from an EMBL/GenBank/DDBJ whole genome shotgun (WGS) entry which is preliminary data.</text>
</comment>
<dbReference type="PROSITE" id="PS50109">
    <property type="entry name" value="HIS_KIN"/>
    <property type="match status" value="1"/>
</dbReference>
<keyword evidence="6" id="KW-0804">Transcription</keyword>
<dbReference type="InterPro" id="IPR003594">
    <property type="entry name" value="HATPase_dom"/>
</dbReference>
<dbReference type="Gene3D" id="1.10.287.130">
    <property type="match status" value="1"/>
</dbReference>
<dbReference type="EC" id="2.7.13.3" evidence="2"/>
<dbReference type="PROSITE" id="PS50110">
    <property type="entry name" value="RESPONSE_REGULATORY"/>
    <property type="match status" value="1"/>
</dbReference>
<keyword evidence="3 7" id="KW-0597">Phosphoprotein</keyword>
<dbReference type="SMART" id="SM00387">
    <property type="entry name" value="HATPase_c"/>
    <property type="match status" value="1"/>
</dbReference>
<protein>
    <recommendedName>
        <fullName evidence="2">histidine kinase</fullName>
        <ecNumber evidence="2">2.7.13.3</ecNumber>
    </recommendedName>
</protein>
<dbReference type="SUPFAM" id="SSF52172">
    <property type="entry name" value="CheY-like"/>
    <property type="match status" value="1"/>
</dbReference>
<dbReference type="PANTHER" id="PTHR43547:SF2">
    <property type="entry name" value="HYBRID SIGNAL TRANSDUCTION HISTIDINE KINASE C"/>
    <property type="match status" value="1"/>
</dbReference>
<feature type="domain" description="Histidine kinase" evidence="8">
    <location>
        <begin position="165"/>
        <end position="376"/>
    </location>
</feature>
<evidence type="ECO:0000256" key="2">
    <source>
        <dbReference type="ARBA" id="ARBA00012438"/>
    </source>
</evidence>
<dbReference type="InterPro" id="IPR003661">
    <property type="entry name" value="HisK_dim/P_dom"/>
</dbReference>
<sequence>MKLLLIDDEEPVREILSLSLRSDGYEVITAGDGEEGIRLFQQEKPPIVLTDIKMPGMDGIEVLKKIKQIDPETEVIIITGHGDMDLAIQSLKLEASDFITKPIKDEALAIALKRAIKRREMRQKLNEYTTSLENKVREAIEEIRIKEMQLFQSRKLAALGTLLAGVAHELNNPLSNIYTSCQILLEEIESPDLDFKKQLLKQIEEQTNKARNIVRSLLEFSRQREFKKEILNLKEIMEETIGFVQGQIPPKVEMIIEIPDDIEIYADKQHIEQAFLNIITNAIQAIPDKGTVSIKASVDKDKGVVNIEFKDTGVGIEPDILPRIFDPFFTTKEVGEGSGLGLFITHEIIERHQGHIAVESEVGKGTTFLIKMPLEKVKHE</sequence>
<dbReference type="CDD" id="cd00082">
    <property type="entry name" value="HisKA"/>
    <property type="match status" value="1"/>
</dbReference>
<keyword evidence="4" id="KW-0902">Two-component regulatory system</keyword>
<dbReference type="GO" id="GO:0000155">
    <property type="term" value="F:phosphorelay sensor kinase activity"/>
    <property type="evidence" value="ECO:0007669"/>
    <property type="project" value="InterPro"/>
</dbReference>
<evidence type="ECO:0000259" key="8">
    <source>
        <dbReference type="PROSITE" id="PS50109"/>
    </source>
</evidence>
<dbReference type="InterPro" id="IPR011006">
    <property type="entry name" value="CheY-like_superfamily"/>
</dbReference>
<dbReference type="Proteomes" id="UP000886289">
    <property type="component" value="Unassembled WGS sequence"/>
</dbReference>
<evidence type="ECO:0000256" key="5">
    <source>
        <dbReference type="ARBA" id="ARBA00023015"/>
    </source>
</evidence>
<dbReference type="EMBL" id="DRBS01000361">
    <property type="protein sequence ID" value="HDD45140.1"/>
    <property type="molecule type" value="Genomic_DNA"/>
</dbReference>
<dbReference type="PRINTS" id="PR00344">
    <property type="entry name" value="BCTRLSENSOR"/>
</dbReference>
<feature type="domain" description="Response regulatory" evidence="9">
    <location>
        <begin position="2"/>
        <end position="116"/>
    </location>
</feature>
<reference evidence="10" key="1">
    <citation type="journal article" date="2020" name="mSystems">
        <title>Genome- and Community-Level Interaction Insights into Carbon Utilization and Element Cycling Functions of Hydrothermarchaeota in Hydrothermal Sediment.</title>
        <authorList>
            <person name="Zhou Z."/>
            <person name="Liu Y."/>
            <person name="Xu W."/>
            <person name="Pan J."/>
            <person name="Luo Z.H."/>
            <person name="Li M."/>
        </authorList>
    </citation>
    <scope>NUCLEOTIDE SEQUENCE [LARGE SCALE GENOMIC DNA]</scope>
    <source>
        <strain evidence="10">HyVt-233</strain>
    </source>
</reference>
<evidence type="ECO:0000256" key="1">
    <source>
        <dbReference type="ARBA" id="ARBA00000085"/>
    </source>
</evidence>
<dbReference type="InterPro" id="IPR005467">
    <property type="entry name" value="His_kinase_dom"/>
</dbReference>
<comment type="catalytic activity">
    <reaction evidence="1">
        <text>ATP + protein L-histidine = ADP + protein N-phospho-L-histidine.</text>
        <dbReference type="EC" id="2.7.13.3"/>
    </reaction>
</comment>
<evidence type="ECO:0000256" key="7">
    <source>
        <dbReference type="PROSITE-ProRule" id="PRU00169"/>
    </source>
</evidence>
<feature type="modified residue" description="4-aspartylphosphate" evidence="7">
    <location>
        <position position="51"/>
    </location>
</feature>
<dbReference type="InterPro" id="IPR001789">
    <property type="entry name" value="Sig_transdc_resp-reg_receiver"/>
</dbReference>
<dbReference type="InterPro" id="IPR036097">
    <property type="entry name" value="HisK_dim/P_sf"/>
</dbReference>
<dbReference type="Gene3D" id="3.40.50.2300">
    <property type="match status" value="1"/>
</dbReference>
<dbReference type="PANTHER" id="PTHR43547">
    <property type="entry name" value="TWO-COMPONENT HISTIDINE KINASE"/>
    <property type="match status" value="1"/>
</dbReference>
<evidence type="ECO:0000256" key="3">
    <source>
        <dbReference type="ARBA" id="ARBA00022553"/>
    </source>
</evidence>